<keyword evidence="2" id="KW-1185">Reference proteome</keyword>
<evidence type="ECO:0000313" key="1">
    <source>
        <dbReference type="EMBL" id="RDI73275.1"/>
    </source>
</evidence>
<sequence>MRVPTARQFGFLLKLGSGAAGLSWPMGPTEQLLRHGWVTAEKFDGRYYQLVRITPDGLRALAAAVERYGLPALLGEDAGSKGAA</sequence>
<name>A0A7M2YTC2_9ACTN</name>
<proteinExistence type="predicted"/>
<reference evidence="1 2" key="1">
    <citation type="submission" date="2018-07" db="EMBL/GenBank/DDBJ databases">
        <title>High-quality-draft genome sequence of Gaiella occulta.</title>
        <authorList>
            <person name="Severino R."/>
            <person name="Froufe H.J.C."/>
            <person name="Rainey F.A."/>
            <person name="Barroso C."/>
            <person name="Albuquerque L."/>
            <person name="Lobo-Da-Cunha A."/>
            <person name="Da Costa M.S."/>
            <person name="Egas C."/>
        </authorList>
    </citation>
    <scope>NUCLEOTIDE SEQUENCE [LARGE SCALE GENOMIC DNA]</scope>
    <source>
        <strain evidence="1 2">F2-233</strain>
    </source>
</reference>
<comment type="caution">
    <text evidence="1">The sequence shown here is derived from an EMBL/GenBank/DDBJ whole genome shotgun (WGS) entry which is preliminary data.</text>
</comment>
<reference evidence="2" key="2">
    <citation type="journal article" date="2019" name="MicrobiologyOpen">
        <title>High-quality draft genome sequence of Gaiella occulta isolated from a 150 meter deep mineral water borehole and comparison with the genome sequences of other deep-branching lineages of the phylum Actinobacteria.</title>
        <authorList>
            <person name="Severino R."/>
            <person name="Froufe H.J.C."/>
            <person name="Barroso C."/>
            <person name="Albuquerque L."/>
            <person name="Lobo-da-Cunha A."/>
            <person name="da Costa M.S."/>
            <person name="Egas C."/>
        </authorList>
    </citation>
    <scope>NUCLEOTIDE SEQUENCE [LARGE SCALE GENOMIC DNA]</scope>
    <source>
        <strain evidence="2">F2-233</strain>
    </source>
</reference>
<accession>A0A7M2YTC2</accession>
<organism evidence="1 2">
    <name type="scientific">Gaiella occulta</name>
    <dbReference type="NCBI Taxonomy" id="1002870"/>
    <lineage>
        <taxon>Bacteria</taxon>
        <taxon>Bacillati</taxon>
        <taxon>Actinomycetota</taxon>
        <taxon>Thermoleophilia</taxon>
        <taxon>Gaiellales</taxon>
        <taxon>Gaiellaceae</taxon>
        <taxon>Gaiella</taxon>
    </lineage>
</organism>
<dbReference type="AlphaFoldDB" id="A0A7M2YTC2"/>
<dbReference type="RefSeq" id="WP_114797274.1">
    <property type="nucleotide sequence ID" value="NZ_QQZY01000010.1"/>
</dbReference>
<dbReference type="Proteomes" id="UP000254134">
    <property type="component" value="Unassembled WGS sequence"/>
</dbReference>
<dbReference type="EMBL" id="QQZY01000010">
    <property type="protein sequence ID" value="RDI73275.1"/>
    <property type="molecule type" value="Genomic_DNA"/>
</dbReference>
<evidence type="ECO:0000313" key="2">
    <source>
        <dbReference type="Proteomes" id="UP000254134"/>
    </source>
</evidence>
<protein>
    <submittedName>
        <fullName evidence="1">Uncharacterized protein</fullName>
    </submittedName>
</protein>
<gene>
    <name evidence="1" type="ORF">Gocc_2875</name>
</gene>